<dbReference type="Proteomes" id="UP000007431">
    <property type="component" value="Unassembled WGS sequence"/>
</dbReference>
<dbReference type="EMBL" id="GL377307">
    <property type="protein sequence ID" value="EFI96323.1"/>
    <property type="molecule type" value="Genomic_DNA"/>
</dbReference>
<dbReference type="HOGENOM" id="CLU_662500_0_0_1"/>
<dbReference type="AlphaFoldDB" id="D8Q6Y5"/>
<feature type="region of interest" description="Disordered" evidence="1">
    <location>
        <begin position="368"/>
        <end position="415"/>
    </location>
</feature>
<accession>D8Q6Y5</accession>
<evidence type="ECO:0000256" key="1">
    <source>
        <dbReference type="SAM" id="MobiDB-lite"/>
    </source>
</evidence>
<protein>
    <submittedName>
        <fullName evidence="2">Uncharacterized protein</fullName>
    </submittedName>
</protein>
<reference evidence="2 3" key="1">
    <citation type="journal article" date="2010" name="Nat. Biotechnol.">
        <title>Genome sequence of the model mushroom Schizophyllum commune.</title>
        <authorList>
            <person name="Ohm R.A."/>
            <person name="de Jong J.F."/>
            <person name="Lugones L.G."/>
            <person name="Aerts A."/>
            <person name="Kothe E."/>
            <person name="Stajich J.E."/>
            <person name="de Vries R.P."/>
            <person name="Record E."/>
            <person name="Levasseur A."/>
            <person name="Baker S.E."/>
            <person name="Bartholomew K.A."/>
            <person name="Coutinho P.M."/>
            <person name="Erdmann S."/>
            <person name="Fowler T.J."/>
            <person name="Gathman A.C."/>
            <person name="Lombard V."/>
            <person name="Henrissat B."/>
            <person name="Knabe N."/>
            <person name="Kuees U."/>
            <person name="Lilly W.W."/>
            <person name="Lindquist E."/>
            <person name="Lucas S."/>
            <person name="Magnuson J.K."/>
            <person name="Piumi F."/>
            <person name="Raudaskoski M."/>
            <person name="Salamov A."/>
            <person name="Schmutz J."/>
            <person name="Schwarze F.W.M.R."/>
            <person name="vanKuyk P.A."/>
            <person name="Horton J.S."/>
            <person name="Grigoriev I.V."/>
            <person name="Woesten H.A.B."/>
        </authorList>
    </citation>
    <scope>NUCLEOTIDE SEQUENCE [LARGE SCALE GENOMIC DNA]</scope>
    <source>
        <strain evidence="3">H4-8 / FGSC 9210</strain>
    </source>
</reference>
<dbReference type="KEGG" id="scm:SCHCO_0257354"/>
<dbReference type="InParanoid" id="D8Q6Y5"/>
<proteinExistence type="predicted"/>
<feature type="compositionally biased region" description="Polar residues" evidence="1">
    <location>
        <begin position="46"/>
        <end position="56"/>
    </location>
</feature>
<name>D8Q6Y5_SCHCM</name>
<dbReference type="RefSeq" id="XP_003031226.1">
    <property type="nucleotide sequence ID" value="XM_003031180.1"/>
</dbReference>
<evidence type="ECO:0000313" key="2">
    <source>
        <dbReference type="EMBL" id="EFI96323.1"/>
    </source>
</evidence>
<evidence type="ECO:0000313" key="3">
    <source>
        <dbReference type="Proteomes" id="UP000007431"/>
    </source>
</evidence>
<dbReference type="GeneID" id="9592483"/>
<feature type="region of interest" description="Disordered" evidence="1">
    <location>
        <begin position="17"/>
        <end position="61"/>
    </location>
</feature>
<gene>
    <name evidence="2" type="ORF">SCHCODRAFT_257354</name>
</gene>
<keyword evidence="3" id="KW-1185">Reference proteome</keyword>
<dbReference type="OrthoDB" id="2393824at2759"/>
<dbReference type="VEuPathDB" id="FungiDB:SCHCODRAFT_0257354"/>
<sequence>MGLARYKDKKGIQSFTLEPESAIQEPSDHLTGPTLSSAGAKKKHTSSSAKPKNNNDASDDVPTIDEPLILLHLASYYNSQEDLRMYKFFGERIRETWVKHNGWENYVAICMLRFFAEERPLTELFAFEQRRTARGRRMRETRFSGRRGKIVGVVPHSSRSFVGVGCLSENLGFSCGNGNQRPQPNLGYSSRTVQATRRWVKTGQAGGLLFPDNSMGPDILFLLQLDNAELVWVAVQCKYNTPTAQTFAPATQVKKSCIRSTTPDFYYMPDSEIRMAQDHIEANENELVDALRSVKQPSDITGEVASHTAETPILTLTTAKNGAMSDNNTEAVQADVDGESELTALSDSDTESDPEDYVSEGLYGYLLAPPSTPRKDQAHLSVSSGKRRIGETSATVHAPEDAERRNKKSRGKSRR</sequence>
<feature type="compositionally biased region" description="Basic residues" evidence="1">
    <location>
        <begin position="405"/>
        <end position="415"/>
    </location>
</feature>
<organism evidence="3">
    <name type="scientific">Schizophyllum commune (strain H4-8 / FGSC 9210)</name>
    <name type="common">Split gill fungus</name>
    <dbReference type="NCBI Taxonomy" id="578458"/>
    <lineage>
        <taxon>Eukaryota</taxon>
        <taxon>Fungi</taxon>
        <taxon>Dikarya</taxon>
        <taxon>Basidiomycota</taxon>
        <taxon>Agaricomycotina</taxon>
        <taxon>Agaricomycetes</taxon>
        <taxon>Agaricomycetidae</taxon>
        <taxon>Agaricales</taxon>
        <taxon>Schizophyllaceae</taxon>
        <taxon>Schizophyllum</taxon>
    </lineage>
</organism>